<evidence type="ECO:0000313" key="15">
    <source>
        <dbReference type="Proteomes" id="UP000245872"/>
    </source>
</evidence>
<organism evidence="14 15">
    <name type="scientific">Candidatus Cardinium hertigii</name>
    <dbReference type="NCBI Taxonomy" id="247481"/>
    <lineage>
        <taxon>Bacteria</taxon>
        <taxon>Pseudomonadati</taxon>
        <taxon>Bacteroidota</taxon>
        <taxon>Cytophagia</taxon>
        <taxon>Cytophagales</taxon>
        <taxon>Amoebophilaceae</taxon>
        <taxon>Candidatus Cardinium</taxon>
    </lineage>
</organism>
<comment type="catalytic activity">
    <reaction evidence="12">
        <text>L-proline(in) + Na(+)(in) = L-proline(out) + Na(+)(out)</text>
        <dbReference type="Rhea" id="RHEA:28967"/>
        <dbReference type="ChEBI" id="CHEBI:29101"/>
        <dbReference type="ChEBI" id="CHEBI:60039"/>
    </reaction>
</comment>
<feature type="transmembrane region" description="Helical" evidence="13">
    <location>
        <begin position="114"/>
        <end position="134"/>
    </location>
</feature>
<dbReference type="GO" id="GO:0005886">
    <property type="term" value="C:plasma membrane"/>
    <property type="evidence" value="ECO:0007669"/>
    <property type="project" value="UniProtKB-SubCell"/>
</dbReference>
<keyword evidence="3" id="KW-0813">Transport</keyword>
<keyword evidence="4" id="KW-1003">Cell membrane</keyword>
<proteinExistence type="inferred from homology"/>
<dbReference type="GO" id="GO:0006814">
    <property type="term" value="P:sodium ion transport"/>
    <property type="evidence" value="ECO:0007669"/>
    <property type="project" value="UniProtKB-KW"/>
</dbReference>
<sequence length="293" mass="33294">MVRHMDVMIVGLSLIGTLVIGIYYGRGIKTFQEYAVGNRKMSTSVIAISFLATVYGGKTLQASLDQSYREGFERLITQFIIIIVSLYLFSKFIIPRMQAFTKHLSIAESMGSLYGSAARITTALLSILLAIAYLTTQIKVGFEIMSILFPKLVPFQTYSTIFLTLLVIAYATFGGAKVVAITDVYQFLLFGLCFPILIFVLLFSTKDLATGWQKLTALPQYNLYKMCTGHTLTTLLTYFIFRHLLMLVPPYIQRFYIAVLSTIFLISISFHTKKMFRNFEGFSPMVYRKLRFL</sequence>
<feature type="transmembrane region" description="Helical" evidence="13">
    <location>
        <begin position="75"/>
        <end position="94"/>
    </location>
</feature>
<keyword evidence="8" id="KW-0915">Sodium</keyword>
<dbReference type="Gene3D" id="1.20.1730.10">
    <property type="entry name" value="Sodium/glucose cotransporter"/>
    <property type="match status" value="1"/>
</dbReference>
<accession>A0A2Z3LCD4</accession>
<dbReference type="InterPro" id="IPR050277">
    <property type="entry name" value="Sodium:Solute_Symporter"/>
</dbReference>
<keyword evidence="7 13" id="KW-1133">Transmembrane helix</keyword>
<evidence type="ECO:0000313" key="14">
    <source>
        <dbReference type="EMBL" id="AWN81586.1"/>
    </source>
</evidence>
<protein>
    <recommendedName>
        <fullName evidence="16">Sodium:solute symporter family protein</fullName>
    </recommendedName>
</protein>
<dbReference type="RefSeq" id="WP_162534088.1">
    <property type="nucleotide sequence ID" value="NZ_CP029619.1"/>
</dbReference>
<dbReference type="InterPro" id="IPR038377">
    <property type="entry name" value="Na/Glc_symporter_sf"/>
</dbReference>
<keyword evidence="15" id="KW-1185">Reference proteome</keyword>
<evidence type="ECO:0000256" key="13">
    <source>
        <dbReference type="SAM" id="Phobius"/>
    </source>
</evidence>
<dbReference type="AlphaFoldDB" id="A0A2Z3LCD4"/>
<dbReference type="PROSITE" id="PS50283">
    <property type="entry name" value="NA_SOLUT_SYMP_3"/>
    <property type="match status" value="1"/>
</dbReference>
<feature type="transmembrane region" description="Helical" evidence="13">
    <location>
        <begin position="155"/>
        <end position="173"/>
    </location>
</feature>
<keyword evidence="10 13" id="KW-0472">Membrane</keyword>
<evidence type="ECO:0000256" key="10">
    <source>
        <dbReference type="ARBA" id="ARBA00023136"/>
    </source>
</evidence>
<evidence type="ECO:0000256" key="6">
    <source>
        <dbReference type="ARBA" id="ARBA00022847"/>
    </source>
</evidence>
<keyword evidence="11" id="KW-0739">Sodium transport</keyword>
<name>A0A2Z3LCD4_9BACT</name>
<dbReference type="EMBL" id="CP029619">
    <property type="protein sequence ID" value="AWN81586.1"/>
    <property type="molecule type" value="Genomic_DNA"/>
</dbReference>
<evidence type="ECO:0000256" key="7">
    <source>
        <dbReference type="ARBA" id="ARBA00022989"/>
    </source>
</evidence>
<evidence type="ECO:0000256" key="5">
    <source>
        <dbReference type="ARBA" id="ARBA00022692"/>
    </source>
</evidence>
<evidence type="ECO:0000256" key="3">
    <source>
        <dbReference type="ARBA" id="ARBA00022448"/>
    </source>
</evidence>
<feature type="transmembrane region" description="Helical" evidence="13">
    <location>
        <begin position="7"/>
        <end position="25"/>
    </location>
</feature>
<feature type="transmembrane region" description="Helical" evidence="13">
    <location>
        <begin position="185"/>
        <end position="203"/>
    </location>
</feature>
<comment type="subcellular location">
    <subcellularLocation>
        <location evidence="1">Cell membrane</location>
        <topology evidence="1">Multi-pass membrane protein</topology>
    </subcellularLocation>
</comment>
<evidence type="ECO:0000256" key="9">
    <source>
        <dbReference type="ARBA" id="ARBA00023065"/>
    </source>
</evidence>
<evidence type="ECO:0000256" key="1">
    <source>
        <dbReference type="ARBA" id="ARBA00004651"/>
    </source>
</evidence>
<dbReference type="PANTHER" id="PTHR48086">
    <property type="entry name" value="SODIUM/PROLINE SYMPORTER-RELATED"/>
    <property type="match status" value="1"/>
</dbReference>
<comment type="similarity">
    <text evidence="2">Belongs to the sodium:solute symporter (SSF) (TC 2.A.21) family.</text>
</comment>
<dbReference type="PANTHER" id="PTHR48086:SF3">
    <property type="entry name" value="SODIUM_PROLINE SYMPORTER"/>
    <property type="match status" value="1"/>
</dbReference>
<keyword evidence="6" id="KW-0769">Symport</keyword>
<keyword evidence="5 13" id="KW-0812">Transmembrane</keyword>
<dbReference type="Proteomes" id="UP000245872">
    <property type="component" value="Chromosome"/>
</dbReference>
<feature type="transmembrane region" description="Helical" evidence="13">
    <location>
        <begin position="251"/>
        <end position="270"/>
    </location>
</feature>
<keyword evidence="9" id="KW-0406">Ion transport</keyword>
<evidence type="ECO:0008006" key="16">
    <source>
        <dbReference type="Google" id="ProtNLM"/>
    </source>
</evidence>
<evidence type="ECO:0000256" key="8">
    <source>
        <dbReference type="ARBA" id="ARBA00023053"/>
    </source>
</evidence>
<evidence type="ECO:0000256" key="11">
    <source>
        <dbReference type="ARBA" id="ARBA00023201"/>
    </source>
</evidence>
<dbReference type="KEGG" id="cher:DK880_00254"/>
<evidence type="ECO:0000256" key="12">
    <source>
        <dbReference type="ARBA" id="ARBA00033708"/>
    </source>
</evidence>
<dbReference type="GO" id="GO:0015293">
    <property type="term" value="F:symporter activity"/>
    <property type="evidence" value="ECO:0007669"/>
    <property type="project" value="UniProtKB-KW"/>
</dbReference>
<gene>
    <name evidence="14" type="ORF">DK880_00254</name>
</gene>
<reference evidence="14 15" key="1">
    <citation type="submission" date="2018-05" db="EMBL/GenBank/DDBJ databases">
        <title>Candidatus Cardinium hertigii Genome Assembly.</title>
        <authorList>
            <person name="Showmaker K.C."/>
            <person name="Walden K.O."/>
            <person name="Fields C.J."/>
            <person name="Lambert K.N."/>
            <person name="Hudson M.E."/>
        </authorList>
    </citation>
    <scope>NUCLEOTIDE SEQUENCE [LARGE SCALE GENOMIC DNA]</scope>
    <source>
        <strain evidence="15">cHgTN10</strain>
    </source>
</reference>
<evidence type="ECO:0000256" key="4">
    <source>
        <dbReference type="ARBA" id="ARBA00022475"/>
    </source>
</evidence>
<evidence type="ECO:0000256" key="2">
    <source>
        <dbReference type="ARBA" id="ARBA00006434"/>
    </source>
</evidence>
<dbReference type="InterPro" id="IPR001734">
    <property type="entry name" value="Na/solute_symporter"/>
</dbReference>